<keyword evidence="2" id="KW-1003">Cell membrane</keyword>
<evidence type="ECO:0000256" key="5">
    <source>
        <dbReference type="ARBA" id="ARBA00023136"/>
    </source>
</evidence>
<feature type="transmembrane region" description="Helical" evidence="6">
    <location>
        <begin position="17"/>
        <end position="36"/>
    </location>
</feature>
<feature type="transmembrane region" description="Helical" evidence="6">
    <location>
        <begin position="348"/>
        <end position="369"/>
    </location>
</feature>
<dbReference type="RefSeq" id="WP_163698042.1">
    <property type="nucleotide sequence ID" value="NZ_QXHD01000004.1"/>
</dbReference>
<feature type="transmembrane region" description="Helical" evidence="6">
    <location>
        <begin position="407"/>
        <end position="426"/>
    </location>
</feature>
<feature type="transmembrane region" description="Helical" evidence="6">
    <location>
        <begin position="316"/>
        <end position="336"/>
    </location>
</feature>
<dbReference type="PANTHER" id="PTHR30250">
    <property type="entry name" value="PST FAMILY PREDICTED COLANIC ACID TRANSPORTER"/>
    <property type="match status" value="1"/>
</dbReference>
<dbReference type="Pfam" id="PF01943">
    <property type="entry name" value="Polysacc_synt"/>
    <property type="match status" value="1"/>
</dbReference>
<keyword evidence="5 6" id="KW-0472">Membrane</keyword>
<dbReference type="EMBL" id="QXHD01000004">
    <property type="protein sequence ID" value="NEZ56103.1"/>
    <property type="molecule type" value="Genomic_DNA"/>
</dbReference>
<feature type="transmembrane region" description="Helical" evidence="6">
    <location>
        <begin position="381"/>
        <end position="401"/>
    </location>
</feature>
<dbReference type="CDD" id="cd13128">
    <property type="entry name" value="MATE_Wzx_like"/>
    <property type="match status" value="1"/>
</dbReference>
<feature type="transmembrane region" description="Helical" evidence="6">
    <location>
        <begin position="127"/>
        <end position="149"/>
    </location>
</feature>
<comment type="subcellular location">
    <subcellularLocation>
        <location evidence="1">Cell membrane</location>
        <topology evidence="1">Multi-pass membrane protein</topology>
    </subcellularLocation>
</comment>
<gene>
    <name evidence="7" type="ORF">DXZ20_10545</name>
</gene>
<evidence type="ECO:0000256" key="2">
    <source>
        <dbReference type="ARBA" id="ARBA00022475"/>
    </source>
</evidence>
<dbReference type="GO" id="GO:0005886">
    <property type="term" value="C:plasma membrane"/>
    <property type="evidence" value="ECO:0007669"/>
    <property type="project" value="UniProtKB-SubCell"/>
</dbReference>
<evidence type="ECO:0000256" key="6">
    <source>
        <dbReference type="SAM" id="Phobius"/>
    </source>
</evidence>
<feature type="transmembrane region" description="Helical" evidence="6">
    <location>
        <begin position="100"/>
        <end position="121"/>
    </location>
</feature>
<keyword evidence="8" id="KW-1185">Reference proteome</keyword>
<accession>A0A6M0RJY1</accession>
<evidence type="ECO:0000256" key="1">
    <source>
        <dbReference type="ARBA" id="ARBA00004651"/>
    </source>
</evidence>
<evidence type="ECO:0000256" key="4">
    <source>
        <dbReference type="ARBA" id="ARBA00022989"/>
    </source>
</evidence>
<proteinExistence type="predicted"/>
<keyword evidence="4 6" id="KW-1133">Transmembrane helix</keyword>
<feature type="transmembrane region" description="Helical" evidence="6">
    <location>
        <begin position="161"/>
        <end position="182"/>
    </location>
</feature>
<comment type="caution">
    <text evidence="7">The sequence shown here is derived from an EMBL/GenBank/DDBJ whole genome shotgun (WGS) entry which is preliminary data.</text>
</comment>
<dbReference type="AlphaFoldDB" id="A0A6M0RJY1"/>
<feature type="transmembrane region" description="Helical" evidence="6">
    <location>
        <begin position="271"/>
        <end position="295"/>
    </location>
</feature>
<keyword evidence="3 6" id="KW-0812">Transmembrane</keyword>
<dbReference type="InterPro" id="IPR050833">
    <property type="entry name" value="Poly_Biosynth_Transport"/>
</dbReference>
<organism evidence="7 8">
    <name type="scientific">Adonisia turfae CCMR0081</name>
    <dbReference type="NCBI Taxonomy" id="2292702"/>
    <lineage>
        <taxon>Bacteria</taxon>
        <taxon>Bacillati</taxon>
        <taxon>Cyanobacteriota</taxon>
        <taxon>Adonisia</taxon>
        <taxon>Adonisia turfae</taxon>
    </lineage>
</organism>
<feature type="transmembrane region" description="Helical" evidence="6">
    <location>
        <begin position="232"/>
        <end position="251"/>
    </location>
</feature>
<sequence length="443" mass="47910">MTNQGGSLQEPNVFAKLVRGAGAALTVQIISAGVLYSSQVLLARWMGTAAYGIYDYATAIGIFWAFIAGFGLPTAVLRFISAYNAQEDWSHLKGIIWGSWLQTLLIGILTSLCGTGILLWLNAHRDLGAYTMPVVIGIWTIPTVALVSLQKEIIRGFQRIVLSYAPSLVMQPLLLMIMAAIWQRLYGLTSTVAIALSLLSALLTLGLQWLLFQQSVDTKIRHAQPAYEISRWWKAAVPLMLFGGSFMVLSQTDTLMIGVFLDAKQVGIYGAALKTALWVPFILASVNAIAAPLIASLYAQGDHERLQQLVSTVARWMFYPAFITSIGLISFAGPVLQLFGPEFVAAKGALTILVLGQLVNVGAGSVGYILTMTGYQSQSAVVMAISALVNVILNLVGIHIFGIVGAAMATAFSMAMWNVWLYCLVVRHVGVRPSILDALRALR</sequence>
<feature type="transmembrane region" description="Helical" evidence="6">
    <location>
        <begin position="188"/>
        <end position="211"/>
    </location>
</feature>
<protein>
    <submittedName>
        <fullName evidence="7">Flippase</fullName>
    </submittedName>
</protein>
<dbReference type="InterPro" id="IPR002797">
    <property type="entry name" value="Polysacc_synth"/>
</dbReference>
<evidence type="ECO:0000313" key="8">
    <source>
        <dbReference type="Proteomes" id="UP000481033"/>
    </source>
</evidence>
<evidence type="ECO:0000256" key="3">
    <source>
        <dbReference type="ARBA" id="ARBA00022692"/>
    </source>
</evidence>
<dbReference type="Proteomes" id="UP000481033">
    <property type="component" value="Unassembled WGS sequence"/>
</dbReference>
<name>A0A6M0RJY1_9CYAN</name>
<feature type="transmembrane region" description="Helical" evidence="6">
    <location>
        <begin position="56"/>
        <end position="80"/>
    </location>
</feature>
<reference evidence="7 8" key="1">
    <citation type="journal article" date="2020" name="Microb. Ecol.">
        <title>Ecogenomics of the Marine Benthic Filamentous Cyanobacterium Adonisia.</title>
        <authorList>
            <person name="Walter J.M."/>
            <person name="Coutinho F.H."/>
            <person name="Leomil L."/>
            <person name="Hargreaves P.I."/>
            <person name="Campeao M.E."/>
            <person name="Vieira V.V."/>
            <person name="Silva B.S."/>
            <person name="Fistarol G.O."/>
            <person name="Salomon P.S."/>
            <person name="Sawabe T."/>
            <person name="Mino S."/>
            <person name="Hosokawa M."/>
            <person name="Miyashita H."/>
            <person name="Maruyama F."/>
            <person name="van Verk M.C."/>
            <person name="Dutilh B.E."/>
            <person name="Thompson C.C."/>
            <person name="Thompson F.L."/>
        </authorList>
    </citation>
    <scope>NUCLEOTIDE SEQUENCE [LARGE SCALE GENOMIC DNA]</scope>
    <source>
        <strain evidence="7 8">CCMR0081</strain>
    </source>
</reference>
<evidence type="ECO:0000313" key="7">
    <source>
        <dbReference type="EMBL" id="NEZ56103.1"/>
    </source>
</evidence>
<dbReference type="PANTHER" id="PTHR30250:SF11">
    <property type="entry name" value="O-ANTIGEN TRANSPORTER-RELATED"/>
    <property type="match status" value="1"/>
</dbReference>